<dbReference type="SUPFAM" id="SSF54523">
    <property type="entry name" value="Pili subunits"/>
    <property type="match status" value="1"/>
</dbReference>
<sequence length="146" mass="15688">MTLLEIVAVVALLGIFAAMTASRANGLFANAAARTEVERFAGLLHDAKRRAILTGDSHGVDFTKSGTGVLSAQLVRETSPNNWDPIDDLIETPDGLEITTGDPHIRFSFEGVPLHGGVEILFEGPDQTWRIFVPPHTGAVRVSQTI</sequence>
<organism evidence="1 2">
    <name type="scientific">Alienimonas chondri</name>
    <dbReference type="NCBI Taxonomy" id="2681879"/>
    <lineage>
        <taxon>Bacteria</taxon>
        <taxon>Pseudomonadati</taxon>
        <taxon>Planctomycetota</taxon>
        <taxon>Planctomycetia</taxon>
        <taxon>Planctomycetales</taxon>
        <taxon>Planctomycetaceae</taxon>
        <taxon>Alienimonas</taxon>
    </lineage>
</organism>
<name>A0ABX1VHL7_9PLAN</name>
<comment type="caution">
    <text evidence="1">The sequence shown here is derived from an EMBL/GenBank/DDBJ whole genome shotgun (WGS) entry which is preliminary data.</text>
</comment>
<dbReference type="EMBL" id="WTPX01000069">
    <property type="protein sequence ID" value="NNJ26266.1"/>
    <property type="molecule type" value="Genomic_DNA"/>
</dbReference>
<dbReference type="Proteomes" id="UP000609651">
    <property type="component" value="Unassembled WGS sequence"/>
</dbReference>
<evidence type="ECO:0000313" key="2">
    <source>
        <dbReference type="Proteomes" id="UP000609651"/>
    </source>
</evidence>
<gene>
    <name evidence="1" type="ORF">LzC2_23480</name>
</gene>
<reference evidence="1 2" key="1">
    <citation type="journal article" date="2020" name="Syst. Appl. Microbiol.">
        <title>Alienimonas chondri sp. nov., a novel planctomycete isolated from the biofilm of the red alga Chondrus crispus.</title>
        <authorList>
            <person name="Vitorino I."/>
            <person name="Albuquerque L."/>
            <person name="Wiegand S."/>
            <person name="Kallscheuer N."/>
            <person name="da Costa M.S."/>
            <person name="Lobo-da-Cunha A."/>
            <person name="Jogler C."/>
            <person name="Lage O.M."/>
        </authorList>
    </citation>
    <scope>NUCLEOTIDE SEQUENCE [LARGE SCALE GENOMIC DNA]</scope>
    <source>
        <strain evidence="1 2">LzC2</strain>
    </source>
</reference>
<dbReference type="InterPro" id="IPR045584">
    <property type="entry name" value="Pilin-like"/>
</dbReference>
<proteinExistence type="predicted"/>
<dbReference type="Gene3D" id="3.55.40.10">
    <property type="entry name" value="minor pseudopilin epsh domain"/>
    <property type="match status" value="1"/>
</dbReference>
<accession>A0ABX1VHL7</accession>
<keyword evidence="2" id="KW-1185">Reference proteome</keyword>
<evidence type="ECO:0000313" key="1">
    <source>
        <dbReference type="EMBL" id="NNJ26266.1"/>
    </source>
</evidence>
<protein>
    <recommendedName>
        <fullName evidence="3">Type II secretion system protein GspH</fullName>
    </recommendedName>
</protein>
<evidence type="ECO:0008006" key="3">
    <source>
        <dbReference type="Google" id="ProtNLM"/>
    </source>
</evidence>